<protein>
    <submittedName>
        <fullName evidence="2">Uncharacterized protein</fullName>
    </submittedName>
</protein>
<reference evidence="2 3" key="1">
    <citation type="submission" date="2020-05" db="EMBL/GenBank/DDBJ databases">
        <title>WGS assembly of Panicum virgatum.</title>
        <authorList>
            <person name="Lovell J.T."/>
            <person name="Jenkins J."/>
            <person name="Shu S."/>
            <person name="Juenger T.E."/>
            <person name="Schmutz J."/>
        </authorList>
    </citation>
    <scope>NUCLEOTIDE SEQUENCE [LARGE SCALE GENOMIC DNA]</scope>
    <source>
        <strain evidence="3">cv. AP13</strain>
    </source>
</reference>
<evidence type="ECO:0000313" key="2">
    <source>
        <dbReference type="EMBL" id="KAG2647228.1"/>
    </source>
</evidence>
<sequence length="201" mass="20925">MKRRQIQATAARMKERGLRELITLMVTRINLACHLVPGMHGSAGFCSNGDDGGDVPLDAPPLGLSCADLGSPQRMGKRRGRSGWGSVGVRRIGKCSGGFGEAAAGFGEVAAGSTSSDGSRRGRRMGKKTDEDIAGRNAPSLPLSGYAVVRASPTATAAGRGMLSWSAARRSMPAPSRSSSLASVLDAHRRTAPAPRRRGRA</sequence>
<feature type="region of interest" description="Disordered" evidence="1">
    <location>
        <begin position="165"/>
        <end position="201"/>
    </location>
</feature>
<dbReference type="AlphaFoldDB" id="A0A8T0WJ90"/>
<feature type="region of interest" description="Disordered" evidence="1">
    <location>
        <begin position="109"/>
        <end position="139"/>
    </location>
</feature>
<dbReference type="EMBL" id="CM029039">
    <property type="protein sequence ID" value="KAG2647228.1"/>
    <property type="molecule type" value="Genomic_DNA"/>
</dbReference>
<feature type="compositionally biased region" description="Low complexity" evidence="1">
    <location>
        <begin position="165"/>
        <end position="183"/>
    </location>
</feature>
<organism evidence="2 3">
    <name type="scientific">Panicum virgatum</name>
    <name type="common">Blackwell switchgrass</name>
    <dbReference type="NCBI Taxonomy" id="38727"/>
    <lineage>
        <taxon>Eukaryota</taxon>
        <taxon>Viridiplantae</taxon>
        <taxon>Streptophyta</taxon>
        <taxon>Embryophyta</taxon>
        <taxon>Tracheophyta</taxon>
        <taxon>Spermatophyta</taxon>
        <taxon>Magnoliopsida</taxon>
        <taxon>Liliopsida</taxon>
        <taxon>Poales</taxon>
        <taxon>Poaceae</taxon>
        <taxon>PACMAD clade</taxon>
        <taxon>Panicoideae</taxon>
        <taxon>Panicodae</taxon>
        <taxon>Paniceae</taxon>
        <taxon>Panicinae</taxon>
        <taxon>Panicum</taxon>
        <taxon>Panicum sect. Hiantes</taxon>
    </lineage>
</organism>
<evidence type="ECO:0000256" key="1">
    <source>
        <dbReference type="SAM" id="MobiDB-lite"/>
    </source>
</evidence>
<proteinExistence type="predicted"/>
<name>A0A8T0WJ90_PANVG</name>
<keyword evidence="3" id="KW-1185">Reference proteome</keyword>
<comment type="caution">
    <text evidence="2">The sequence shown here is derived from an EMBL/GenBank/DDBJ whole genome shotgun (WGS) entry which is preliminary data.</text>
</comment>
<gene>
    <name evidence="2" type="ORF">PVAP13_2KG588725</name>
</gene>
<dbReference type="Proteomes" id="UP000823388">
    <property type="component" value="Chromosome 2K"/>
</dbReference>
<accession>A0A8T0WJ90</accession>
<evidence type="ECO:0000313" key="3">
    <source>
        <dbReference type="Proteomes" id="UP000823388"/>
    </source>
</evidence>